<dbReference type="SUPFAM" id="SSF53901">
    <property type="entry name" value="Thiolase-like"/>
    <property type="match status" value="1"/>
</dbReference>
<gene>
    <name evidence="1" type="primary">spoVAD</name>
    <name evidence="1" type="ORF">Q4T40_07615</name>
</gene>
<protein>
    <submittedName>
        <fullName evidence="1">Stage V sporulation protein AD</fullName>
    </submittedName>
</protein>
<dbReference type="Proteomes" id="UP001254848">
    <property type="component" value="Unassembled WGS sequence"/>
</dbReference>
<dbReference type="RefSeq" id="WP_413779625.1">
    <property type="nucleotide sequence ID" value="NZ_JAUOZS010000001.1"/>
</dbReference>
<proteinExistence type="predicted"/>
<dbReference type="Gene3D" id="3.40.47.40">
    <property type="entry name" value="Stage V sporulation protein AD"/>
    <property type="match status" value="1"/>
</dbReference>
<comment type="caution">
    <text evidence="1">The sequence shown here is derived from an EMBL/GenBank/DDBJ whole genome shotgun (WGS) entry which is preliminary data.</text>
</comment>
<dbReference type="InterPro" id="IPR016039">
    <property type="entry name" value="Thiolase-like"/>
</dbReference>
<dbReference type="NCBIfam" id="TIGR02845">
    <property type="entry name" value="spore_V_AD"/>
    <property type="match status" value="1"/>
</dbReference>
<dbReference type="NCBIfam" id="NF006160">
    <property type="entry name" value="PRK08304.1"/>
    <property type="match status" value="1"/>
</dbReference>
<keyword evidence="2" id="KW-1185">Reference proteome</keyword>
<accession>A0ABU3NWA9</accession>
<dbReference type="Pfam" id="PF07451">
    <property type="entry name" value="SpoVAD"/>
    <property type="match status" value="1"/>
</dbReference>
<name>A0ABU3NWA9_9FIRM</name>
<reference evidence="1 2" key="1">
    <citation type="submission" date="2023-07" db="EMBL/GenBank/DDBJ databases">
        <title>The novel representative of Negativicutes class, Anaeroselena agilis gen. nov. sp. nov.</title>
        <authorList>
            <person name="Prokofeva M.I."/>
            <person name="Elcheninov A.G."/>
            <person name="Klyukina A."/>
            <person name="Kublanov I.V."/>
            <person name="Frolov E.N."/>
            <person name="Podosokorskaya O.A."/>
        </authorList>
    </citation>
    <scope>NUCLEOTIDE SEQUENCE [LARGE SCALE GENOMIC DNA]</scope>
    <source>
        <strain evidence="1 2">4137-cl</strain>
    </source>
</reference>
<evidence type="ECO:0000313" key="1">
    <source>
        <dbReference type="EMBL" id="MDT8901100.1"/>
    </source>
</evidence>
<organism evidence="1 2">
    <name type="scientific">Anaeroselena agilis</name>
    <dbReference type="NCBI Taxonomy" id="3063788"/>
    <lineage>
        <taxon>Bacteria</taxon>
        <taxon>Bacillati</taxon>
        <taxon>Bacillota</taxon>
        <taxon>Negativicutes</taxon>
        <taxon>Acetonemataceae</taxon>
        <taxon>Anaeroselena</taxon>
    </lineage>
</organism>
<sequence length="334" mass="35074">MNKKSGKQTIAYAAPPFLVSAAAVAGPMEEQGLLGGQYDRILEDNLAGQDSWEKTESLMLELALNTAVNKMGGALDDIDFILAGDLLNQLMSSHFAARSLGRPFLGLYGACSTMAESMLLGAVLVDGGFASMVAAAVSSHHDAAERQYRYPTELGVQRPPAAQWTVTGAGAVVLSREGNGPRVTAATVGKVVDAGLKDPNAMGPAMAPAAADTLWQHLQDTGRQPNYYDIILTGDLGQIGKTLLIQLMQEKGVDIAANYEDCGLMIYKEEQDPHAGASGCASSALVLCGHAFPLLVAGRLKRILLIGTGSLHSPTSYQQKETLPAIAHAVAIEA</sequence>
<dbReference type="PIRSF" id="PIRSF011570">
    <property type="entry name" value="SpoVAD"/>
    <property type="match status" value="1"/>
</dbReference>
<evidence type="ECO:0000313" key="2">
    <source>
        <dbReference type="Proteomes" id="UP001254848"/>
    </source>
</evidence>
<dbReference type="InterPro" id="IPR038369">
    <property type="entry name" value="SpoVAD_sf"/>
</dbReference>
<dbReference type="EMBL" id="JAUOZS010000001">
    <property type="protein sequence ID" value="MDT8901100.1"/>
    <property type="molecule type" value="Genomic_DNA"/>
</dbReference>
<dbReference type="InterPro" id="IPR010894">
    <property type="entry name" value="SpoVAD"/>
</dbReference>